<dbReference type="Pfam" id="PF20434">
    <property type="entry name" value="BD-FAE"/>
    <property type="match status" value="1"/>
</dbReference>
<dbReference type="AlphaFoldDB" id="A0A0C5XAU4"/>
<dbReference type="Gene3D" id="3.40.50.1820">
    <property type="entry name" value="alpha/beta hydrolase"/>
    <property type="match status" value="1"/>
</dbReference>
<evidence type="ECO:0000313" key="3">
    <source>
        <dbReference type="Proteomes" id="UP000030300"/>
    </source>
</evidence>
<dbReference type="Proteomes" id="UP000030300">
    <property type="component" value="Chromosome"/>
</dbReference>
<dbReference type="InterPro" id="IPR029058">
    <property type="entry name" value="AB_hydrolase_fold"/>
</dbReference>
<dbReference type="PANTHER" id="PTHR48081">
    <property type="entry name" value="AB HYDROLASE SUPERFAMILY PROTEIN C4A8.06C"/>
    <property type="match status" value="1"/>
</dbReference>
<evidence type="ECO:0000313" key="2">
    <source>
        <dbReference type="EMBL" id="AJR18385.1"/>
    </source>
</evidence>
<reference evidence="2 3" key="1">
    <citation type="journal article" date="2015" name="Genome Announc.">
        <title>Complete Genome Sequence of Steroid-Transforming Nocardioides simplex VKM Ac-2033D.</title>
        <authorList>
            <person name="Shtratnikova V.Y."/>
            <person name="Schelkunov M.I."/>
            <person name="Pekov Y.A."/>
            <person name="Fokina V.V."/>
            <person name="Logacheva M.D."/>
            <person name="Sokolov S.L."/>
            <person name="Bragin E.Y."/>
            <person name="Ashapkin V.V."/>
            <person name="Donova M.V."/>
        </authorList>
    </citation>
    <scope>NUCLEOTIDE SEQUENCE [LARGE SCALE GENOMIC DNA]</scope>
    <source>
        <strain evidence="2 3">VKM Ac-2033D</strain>
    </source>
</reference>
<dbReference type="InterPro" id="IPR049492">
    <property type="entry name" value="BD-FAE-like_dom"/>
</dbReference>
<proteinExistence type="predicted"/>
<dbReference type="GO" id="GO:0016787">
    <property type="term" value="F:hydrolase activity"/>
    <property type="evidence" value="ECO:0007669"/>
    <property type="project" value="UniProtKB-KW"/>
</dbReference>
<name>A0A0C5XAU4_NOCSI</name>
<dbReference type="OrthoDB" id="9803828at2"/>
<keyword evidence="1" id="KW-0378">Hydrolase</keyword>
<keyword evidence="3" id="KW-1185">Reference proteome</keyword>
<dbReference type="HOGENOM" id="CLU_048058_2_0_11"/>
<dbReference type="SUPFAM" id="SSF53474">
    <property type="entry name" value="alpha/beta-Hydrolases"/>
    <property type="match status" value="1"/>
</dbReference>
<dbReference type="GeneID" id="96609659"/>
<gene>
    <name evidence="2" type="ORF">KR76_12310</name>
</gene>
<dbReference type="STRING" id="2045.KR76_12310"/>
<accession>A0A0C5XAU4</accession>
<sequence>MGFVRRQAITAALTANAIRPLPGFRTGIPAFFAGWLTGELAPHVLGLTVADAAGHVSARRRSVPGLALAGLSSAGLAYLIRQSRQAVDVAEEALVEGLGVDYVEELDAKPTPADLATPWRRLANPFAFGRAARRAGVEVHRDIPFTSYGRRGVLDVYTSEVTPAAGAPVLLQVHGGGWTIGNKDQQGLPLMQHMAARGWVCVAINYRLAPRDPWPAQIVDVKAALAWIRSHIAEYGGSPDYIAITGGSAGGHLTALAAVTPNAPEFQPGFESADTSVQAAVPYYGVYDLAGASGLRTAEQMRDHFLAPIVFKKSPRREREVFEQASPLLRVTADAPDFFVIHGSRDTLVDPGQARAFVAVLRATSKRSVTYAELPGAQHAFDIFPSIRSQHLVRATDRFLHWHWNRWLRERAGSADSTISTGPAQALVGEVEGT</sequence>
<dbReference type="InterPro" id="IPR050300">
    <property type="entry name" value="GDXG_lipolytic_enzyme"/>
</dbReference>
<dbReference type="PANTHER" id="PTHR48081:SF33">
    <property type="entry name" value="KYNURENINE FORMAMIDASE"/>
    <property type="match status" value="1"/>
</dbReference>
<dbReference type="RefSeq" id="WP_052138543.1">
    <property type="nucleotide sequence ID" value="NZ_BJMC01000008.1"/>
</dbReference>
<dbReference type="KEGG" id="psim:KR76_12310"/>
<protein>
    <submittedName>
        <fullName evidence="2">Esterase LipO</fullName>
    </submittedName>
</protein>
<organism evidence="2 3">
    <name type="scientific">Nocardioides simplex</name>
    <name type="common">Arthrobacter simplex</name>
    <dbReference type="NCBI Taxonomy" id="2045"/>
    <lineage>
        <taxon>Bacteria</taxon>
        <taxon>Bacillati</taxon>
        <taxon>Actinomycetota</taxon>
        <taxon>Actinomycetes</taxon>
        <taxon>Propionibacteriales</taxon>
        <taxon>Nocardioidaceae</taxon>
        <taxon>Pimelobacter</taxon>
    </lineage>
</organism>
<dbReference type="EMBL" id="CP009896">
    <property type="protein sequence ID" value="AJR18385.1"/>
    <property type="molecule type" value="Genomic_DNA"/>
</dbReference>
<evidence type="ECO:0000256" key="1">
    <source>
        <dbReference type="ARBA" id="ARBA00022801"/>
    </source>
</evidence>